<keyword evidence="1" id="KW-0614">Plasmid</keyword>
<sequence>MPSMHMLIVSPIASHPQFQGNSQRIFRLCRLLQVLGYKIHFLYYTLEGLTPDQRKQMEACWDYLHVVPCRPLDRSMSLGTHYGLDDWYDPQVSDIAAALHARWKYCAVIVNYVWFSGVLESLPVDLIKIIDTHDVFGDRHLRSIAAGMKPEWFYTSQDEELRGLLRADIILAIQDDEKAYFEQLGVPRVEVVGFITPPNFLPPRSYRSKPVIGYIASSNPWNVNSFRSLHAALENSSTAIERFEFFLAGPICDVIRSENRIFDIMGVVDRVDCFYRSVDIVLNPMLGGTGLKIKSIEALSYGRAFLTTTSGMIGIPSQYPQHNIQSISEIVSEIETIDVYSIDKLAFFSREVFCKYTTEQISNFRYLFNEIKIHSDQI</sequence>
<protein>
    <submittedName>
        <fullName evidence="1">Uncharacterized protein</fullName>
    </submittedName>
</protein>
<dbReference type="AlphaFoldDB" id="A0A2K9NLD6"/>
<dbReference type="Proteomes" id="UP000234752">
    <property type="component" value="Plasmid unnamed3"/>
</dbReference>
<reference evidence="1 2" key="1">
    <citation type="submission" date="2017-12" db="EMBL/GenBank/DDBJ databases">
        <title>Genomes of bacteria within cyanobacterial aggregates.</title>
        <authorList>
            <person name="Cai H."/>
        </authorList>
    </citation>
    <scope>NUCLEOTIDE SEQUENCE [LARGE SCALE GENOMIC DNA]</scope>
    <source>
        <strain evidence="1 2">TH16</strain>
        <plasmid evidence="1 2">unnamed3</plasmid>
    </source>
</reference>
<dbReference type="KEGG" id="ncb:C0V82_26065"/>
<evidence type="ECO:0000313" key="2">
    <source>
        <dbReference type="Proteomes" id="UP000234752"/>
    </source>
</evidence>
<proteinExistence type="predicted"/>
<evidence type="ECO:0000313" key="1">
    <source>
        <dbReference type="EMBL" id="AUN33887.1"/>
    </source>
</evidence>
<geneLocation type="plasmid" evidence="1 2">
    <name>unnamed3</name>
</geneLocation>
<gene>
    <name evidence="1" type="ORF">C0V82_26065</name>
</gene>
<organism evidence="1 2">
    <name type="scientific">Niveispirillum cyanobacteriorum</name>
    <dbReference type="NCBI Taxonomy" id="1612173"/>
    <lineage>
        <taxon>Bacteria</taxon>
        <taxon>Pseudomonadati</taxon>
        <taxon>Pseudomonadota</taxon>
        <taxon>Alphaproteobacteria</taxon>
        <taxon>Rhodospirillales</taxon>
        <taxon>Azospirillaceae</taxon>
        <taxon>Niveispirillum</taxon>
    </lineage>
</organism>
<name>A0A2K9NLD6_9PROT</name>
<dbReference type="SUPFAM" id="SSF53756">
    <property type="entry name" value="UDP-Glycosyltransferase/glycogen phosphorylase"/>
    <property type="match status" value="1"/>
</dbReference>
<accession>A0A2K9NLD6</accession>
<dbReference type="Pfam" id="PF13692">
    <property type="entry name" value="Glyco_trans_1_4"/>
    <property type="match status" value="1"/>
</dbReference>
<keyword evidence="2" id="KW-1185">Reference proteome</keyword>
<dbReference type="EMBL" id="CP025615">
    <property type="protein sequence ID" value="AUN33887.1"/>
    <property type="molecule type" value="Genomic_DNA"/>
</dbReference>